<keyword evidence="1" id="KW-0805">Transcription regulation</keyword>
<dbReference type="PROSITE" id="PS00036">
    <property type="entry name" value="BZIP_BASIC"/>
    <property type="match status" value="1"/>
</dbReference>
<dbReference type="EMBL" id="OV170229">
    <property type="protein sequence ID" value="CAH0730918.1"/>
    <property type="molecule type" value="Genomic_DNA"/>
</dbReference>
<gene>
    <name evidence="5" type="ORF">BINO364_LOCUS15841</name>
</gene>
<accession>A0A8J9VUL1</accession>
<evidence type="ECO:0000256" key="1">
    <source>
        <dbReference type="ARBA" id="ARBA00023015"/>
    </source>
</evidence>
<dbReference type="SUPFAM" id="SSF47454">
    <property type="entry name" value="A DNA-binding domain in eukaryotic transcription factors"/>
    <property type="match status" value="1"/>
</dbReference>
<dbReference type="GO" id="GO:0000981">
    <property type="term" value="F:DNA-binding transcription factor activity, RNA polymerase II-specific"/>
    <property type="evidence" value="ECO:0007669"/>
    <property type="project" value="TreeGrafter"/>
</dbReference>
<organism evidence="5 6">
    <name type="scientific">Brenthis ino</name>
    <name type="common">lesser marbled fritillary</name>
    <dbReference type="NCBI Taxonomy" id="405034"/>
    <lineage>
        <taxon>Eukaryota</taxon>
        <taxon>Metazoa</taxon>
        <taxon>Ecdysozoa</taxon>
        <taxon>Arthropoda</taxon>
        <taxon>Hexapoda</taxon>
        <taxon>Insecta</taxon>
        <taxon>Pterygota</taxon>
        <taxon>Neoptera</taxon>
        <taxon>Endopterygota</taxon>
        <taxon>Lepidoptera</taxon>
        <taxon>Glossata</taxon>
        <taxon>Ditrysia</taxon>
        <taxon>Papilionoidea</taxon>
        <taxon>Nymphalidae</taxon>
        <taxon>Heliconiinae</taxon>
        <taxon>Argynnini</taxon>
        <taxon>Brenthis</taxon>
    </lineage>
</organism>
<evidence type="ECO:0000313" key="5">
    <source>
        <dbReference type="EMBL" id="CAH0730918.1"/>
    </source>
</evidence>
<evidence type="ECO:0000313" key="6">
    <source>
        <dbReference type="Proteomes" id="UP000838878"/>
    </source>
</evidence>
<evidence type="ECO:0000259" key="4">
    <source>
        <dbReference type="PROSITE" id="PS00036"/>
    </source>
</evidence>
<dbReference type="OrthoDB" id="7458135at2759"/>
<dbReference type="InterPro" id="IPR008917">
    <property type="entry name" value="TF_DNA-bd_sf"/>
</dbReference>
<dbReference type="GO" id="GO:0000978">
    <property type="term" value="F:RNA polymerase II cis-regulatory region sequence-specific DNA binding"/>
    <property type="evidence" value="ECO:0007669"/>
    <property type="project" value="InterPro"/>
</dbReference>
<sequence length="251" mass="29241">MDDIVKQVPSYQLDQEILDARGISMTVEEVAGLPTCKYSEKVQALNLSEDDLAFLRGLRRRIKNRLASQNSRRRSMEHLRRLTRELRAVRACRDDALSERRALIESRTELRESFYLLRNHILQYLKDRSDPTEVPDIDPEVPNIDPPLPDAKLKTDYRDKTIFECRIEKLVQQSVNHIYKESKEKETRVCAKTVFLDSIKCNKSEMEGVLNLCVKEKRKGHGRKQLAPRRIACYTNSDDGVLDLKIKKENQ</sequence>
<dbReference type="InterPro" id="IPR047167">
    <property type="entry name" value="NFE2-like"/>
</dbReference>
<dbReference type="GO" id="GO:0005634">
    <property type="term" value="C:nucleus"/>
    <property type="evidence" value="ECO:0007669"/>
    <property type="project" value="TreeGrafter"/>
</dbReference>
<keyword evidence="3" id="KW-0804">Transcription</keyword>
<proteinExistence type="predicted"/>
<keyword evidence="6" id="KW-1185">Reference proteome</keyword>
<dbReference type="Gene3D" id="1.10.880.10">
    <property type="entry name" value="Transcription factor, Skn-1-like, DNA-binding domain"/>
    <property type="match status" value="1"/>
</dbReference>
<dbReference type="InterPro" id="IPR004827">
    <property type="entry name" value="bZIP"/>
</dbReference>
<dbReference type="PANTHER" id="PTHR24411">
    <property type="entry name" value="NUCLEAR FACTOR ERYTHROID 2-RELATED FACTOR"/>
    <property type="match status" value="1"/>
</dbReference>
<feature type="domain" description="BZIP" evidence="4">
    <location>
        <begin position="59"/>
        <end position="74"/>
    </location>
</feature>
<reference evidence="5" key="1">
    <citation type="submission" date="2021-12" db="EMBL/GenBank/DDBJ databases">
        <authorList>
            <person name="Martin H S."/>
        </authorList>
    </citation>
    <scope>NUCLEOTIDE SEQUENCE</scope>
</reference>
<keyword evidence="2" id="KW-0238">DNA-binding</keyword>
<dbReference type="Proteomes" id="UP000838878">
    <property type="component" value="Chromosome 9"/>
</dbReference>
<dbReference type="PANTHER" id="PTHR24411:SF55">
    <property type="entry name" value="SEGMENTATION PROTEIN CAP'N'COLLAR"/>
    <property type="match status" value="1"/>
</dbReference>
<name>A0A8J9VUL1_9NEOP</name>
<dbReference type="AlphaFoldDB" id="A0A8J9VUL1"/>
<evidence type="ECO:0000256" key="3">
    <source>
        <dbReference type="ARBA" id="ARBA00023163"/>
    </source>
</evidence>
<evidence type="ECO:0000256" key="2">
    <source>
        <dbReference type="ARBA" id="ARBA00023125"/>
    </source>
</evidence>
<feature type="non-terminal residue" evidence="5">
    <location>
        <position position="251"/>
    </location>
</feature>
<protein>
    <recommendedName>
        <fullName evidence="4">BZIP domain-containing protein</fullName>
    </recommendedName>
</protein>